<comment type="caution">
    <text evidence="6">The sequence shown here is derived from an EMBL/GenBank/DDBJ whole genome shotgun (WGS) entry which is preliminary data.</text>
</comment>
<protein>
    <recommendedName>
        <fullName evidence="4 5">Tyrosinase copper-binding domain-containing protein</fullName>
    </recommendedName>
</protein>
<evidence type="ECO:0000313" key="7">
    <source>
        <dbReference type="Proteomes" id="UP000829685"/>
    </source>
</evidence>
<gene>
    <name evidence="6" type="ORF">JX265_009355</name>
</gene>
<feature type="domain" description="Tyrosinase copper-binding" evidence="4">
    <location>
        <begin position="94"/>
        <end position="111"/>
    </location>
</feature>
<dbReference type="Gene3D" id="1.10.1280.10">
    <property type="entry name" value="Di-copper center containing domain from catechol oxidase"/>
    <property type="match status" value="1"/>
</dbReference>
<dbReference type="SUPFAM" id="SSF48056">
    <property type="entry name" value="Di-copper centre-containing domain"/>
    <property type="match status" value="1"/>
</dbReference>
<keyword evidence="1" id="KW-0479">Metal-binding</keyword>
<evidence type="ECO:0000259" key="5">
    <source>
        <dbReference type="PROSITE" id="PS00498"/>
    </source>
</evidence>
<dbReference type="GO" id="GO:0046872">
    <property type="term" value="F:metal ion binding"/>
    <property type="evidence" value="ECO:0007669"/>
    <property type="project" value="UniProtKB-KW"/>
</dbReference>
<feature type="domain" description="Tyrosinase copper-binding" evidence="5">
    <location>
        <begin position="239"/>
        <end position="250"/>
    </location>
</feature>
<evidence type="ECO:0000259" key="4">
    <source>
        <dbReference type="PROSITE" id="PS00497"/>
    </source>
</evidence>
<evidence type="ECO:0000256" key="2">
    <source>
        <dbReference type="ARBA" id="ARBA00023008"/>
    </source>
</evidence>
<feature type="chain" id="PRO_5040260510" description="Tyrosinase copper-binding domain-containing protein" evidence="3">
    <location>
        <begin position="22"/>
        <end position="343"/>
    </location>
</feature>
<dbReference type="PROSITE" id="PS00497">
    <property type="entry name" value="TYROSINASE_1"/>
    <property type="match status" value="1"/>
</dbReference>
<organism evidence="6 7">
    <name type="scientific">Neoarthrinium moseri</name>
    <dbReference type="NCBI Taxonomy" id="1658444"/>
    <lineage>
        <taxon>Eukaryota</taxon>
        <taxon>Fungi</taxon>
        <taxon>Dikarya</taxon>
        <taxon>Ascomycota</taxon>
        <taxon>Pezizomycotina</taxon>
        <taxon>Sordariomycetes</taxon>
        <taxon>Xylariomycetidae</taxon>
        <taxon>Amphisphaeriales</taxon>
        <taxon>Apiosporaceae</taxon>
        <taxon>Neoarthrinium</taxon>
    </lineage>
</organism>
<dbReference type="PANTHER" id="PTHR11474">
    <property type="entry name" value="TYROSINASE FAMILY MEMBER"/>
    <property type="match status" value="1"/>
</dbReference>
<name>A0A9P9WGF9_9PEZI</name>
<dbReference type="AlphaFoldDB" id="A0A9P9WGF9"/>
<keyword evidence="3" id="KW-0732">Signal</keyword>
<dbReference type="PANTHER" id="PTHR11474:SF126">
    <property type="entry name" value="TYROSINASE-LIKE PROTEIN TYR-1-RELATED"/>
    <property type="match status" value="1"/>
</dbReference>
<dbReference type="GO" id="GO:0016491">
    <property type="term" value="F:oxidoreductase activity"/>
    <property type="evidence" value="ECO:0007669"/>
    <property type="project" value="InterPro"/>
</dbReference>
<keyword evidence="7" id="KW-1185">Reference proteome</keyword>
<dbReference type="InterPro" id="IPR008922">
    <property type="entry name" value="Di-copper_centre_dom_sf"/>
</dbReference>
<dbReference type="InterPro" id="IPR002227">
    <property type="entry name" value="Tyrosinase_Cu-bd"/>
</dbReference>
<dbReference type="Proteomes" id="UP000829685">
    <property type="component" value="Unassembled WGS sequence"/>
</dbReference>
<evidence type="ECO:0000256" key="3">
    <source>
        <dbReference type="SAM" id="SignalP"/>
    </source>
</evidence>
<evidence type="ECO:0000313" key="6">
    <source>
        <dbReference type="EMBL" id="KAI1861852.1"/>
    </source>
</evidence>
<keyword evidence="2" id="KW-0186">Copper</keyword>
<dbReference type="Pfam" id="PF00264">
    <property type="entry name" value="Tyrosinase"/>
    <property type="match status" value="1"/>
</dbReference>
<sequence>MRSVITSTALLLAACASAASALPQPELVRRDIETNCTSIKQRVPWTFLTTEEKAAYIQADLCLIKAPSTSGIPGAKTRWDDLQWPHITQTVTVHNVGAFLPFHRIYMTAHETLIRNECGYTGRMPYWDELAEVSNMAGSELFEDQYFGGNGVGSSRCIADGQFANLTLRFLANNRVSDHCVTRRFSQQAFQAAAQANINRCNAIKTYANAWTCWSLTPHSAGHAGVGGVMNDPTFSPGDPIFYLHHSYLDKLWWEWQKLDYPARLHDMAGPNIPTGTRPGSPNYPPASLTDYFGDNGNVTTLNHNLWMTSVIPNVTIADIMNLNGPTVCSEYLNAADLERGTV</sequence>
<dbReference type="PRINTS" id="PR00092">
    <property type="entry name" value="TYROSINASE"/>
</dbReference>
<feature type="signal peptide" evidence="3">
    <location>
        <begin position="1"/>
        <end position="21"/>
    </location>
</feature>
<evidence type="ECO:0000256" key="1">
    <source>
        <dbReference type="ARBA" id="ARBA00022723"/>
    </source>
</evidence>
<reference evidence="6" key="1">
    <citation type="submission" date="2021-03" db="EMBL/GenBank/DDBJ databases">
        <title>Revisited historic fungal species revealed as producer of novel bioactive compounds through whole genome sequencing and comparative genomics.</title>
        <authorList>
            <person name="Vignolle G.A."/>
            <person name="Hochenegger N."/>
            <person name="Mach R.L."/>
            <person name="Mach-Aigner A.R."/>
            <person name="Javad Rahimi M."/>
            <person name="Salim K.A."/>
            <person name="Chan C.M."/>
            <person name="Lim L.B.L."/>
            <person name="Cai F."/>
            <person name="Druzhinina I.S."/>
            <person name="U'Ren J.M."/>
            <person name="Derntl C."/>
        </authorList>
    </citation>
    <scope>NUCLEOTIDE SEQUENCE</scope>
    <source>
        <strain evidence="6">TUCIM 5799</strain>
    </source>
</reference>
<dbReference type="EMBL" id="JAFIMR010000028">
    <property type="protein sequence ID" value="KAI1861852.1"/>
    <property type="molecule type" value="Genomic_DNA"/>
</dbReference>
<dbReference type="PROSITE" id="PS00498">
    <property type="entry name" value="TYROSINASE_2"/>
    <property type="match status" value="1"/>
</dbReference>
<proteinExistence type="predicted"/>
<accession>A0A9P9WGF9</accession>
<dbReference type="InterPro" id="IPR050316">
    <property type="entry name" value="Tyrosinase/Hemocyanin"/>
</dbReference>
<dbReference type="PROSITE" id="PS51257">
    <property type="entry name" value="PROKAR_LIPOPROTEIN"/>
    <property type="match status" value="1"/>
</dbReference>